<dbReference type="SUPFAM" id="SSF55729">
    <property type="entry name" value="Acyl-CoA N-acyltransferases (Nat)"/>
    <property type="match status" value="1"/>
</dbReference>
<protein>
    <submittedName>
        <fullName evidence="2">4-diphosphocytidyl-2-C-methyl-D-erythritol kinase</fullName>
        <ecNumber evidence="2">2.7.1.148</ecNumber>
    </submittedName>
</protein>
<reference evidence="2 3" key="1">
    <citation type="submission" date="2020-08" db="EMBL/GenBank/DDBJ databases">
        <title>Genomic Encyclopedia of Type Strains, Phase IV (KMG-IV): sequencing the most valuable type-strain genomes for metagenomic binning, comparative biology and taxonomic classification.</title>
        <authorList>
            <person name="Goeker M."/>
        </authorList>
    </citation>
    <scope>NUCLEOTIDE SEQUENCE [LARGE SCALE GENOMIC DNA]</scope>
    <source>
        <strain evidence="2 3">DSM 25024</strain>
    </source>
</reference>
<evidence type="ECO:0000313" key="3">
    <source>
        <dbReference type="Proteomes" id="UP000531216"/>
    </source>
</evidence>
<dbReference type="CDD" id="cd04301">
    <property type="entry name" value="NAT_SF"/>
    <property type="match status" value="1"/>
</dbReference>
<name>A0A7W6BW26_9HYPH</name>
<evidence type="ECO:0000313" key="2">
    <source>
        <dbReference type="EMBL" id="MBB3937415.1"/>
    </source>
</evidence>
<dbReference type="PROSITE" id="PS51186">
    <property type="entry name" value="GNAT"/>
    <property type="match status" value="1"/>
</dbReference>
<keyword evidence="2" id="KW-0808">Transferase</keyword>
<keyword evidence="2" id="KW-0418">Kinase</keyword>
<comment type="caution">
    <text evidence="2">The sequence shown here is derived from an EMBL/GenBank/DDBJ whole genome shotgun (WGS) entry which is preliminary data.</text>
</comment>
<dbReference type="InterPro" id="IPR016181">
    <property type="entry name" value="Acyl_CoA_acyltransferase"/>
</dbReference>
<dbReference type="GO" id="GO:0016747">
    <property type="term" value="F:acyltransferase activity, transferring groups other than amino-acyl groups"/>
    <property type="evidence" value="ECO:0007669"/>
    <property type="project" value="InterPro"/>
</dbReference>
<proteinExistence type="predicted"/>
<dbReference type="Pfam" id="PF00583">
    <property type="entry name" value="Acetyltransf_1"/>
    <property type="match status" value="1"/>
</dbReference>
<sequence length="189" mass="20378">MNGRKAFRGMAPEGYRIRMMEPGEAERLRAIDAAADRLLIEAGHIPDTGPTPIERFVPFLLAHEVFVAEAKGGEAVGFAAAADLADLTKDPAASGCYWLSGLGVDPAHGRRGLGSALLASVVERAGWFFHRAVGLSTARGLPIGEAFYAQRRFVAVDEADLTPALRQRRDVEWPAGAPDGSRIVMVRWL</sequence>
<dbReference type="RefSeq" id="WP_090963913.1">
    <property type="nucleotide sequence ID" value="NZ_FOOA01000010.1"/>
</dbReference>
<dbReference type="OrthoDB" id="572496at2"/>
<dbReference type="EMBL" id="JACIDO010000009">
    <property type="protein sequence ID" value="MBB3937415.1"/>
    <property type="molecule type" value="Genomic_DNA"/>
</dbReference>
<keyword evidence="3" id="KW-1185">Reference proteome</keyword>
<dbReference type="AlphaFoldDB" id="A0A7W6BW26"/>
<feature type="domain" description="N-acetyltransferase" evidence="1">
    <location>
        <begin position="15"/>
        <end position="189"/>
    </location>
</feature>
<dbReference type="InterPro" id="IPR000182">
    <property type="entry name" value="GNAT_dom"/>
</dbReference>
<organism evidence="2 3">
    <name type="scientific">Aureimonas phyllosphaerae</name>
    <dbReference type="NCBI Taxonomy" id="1166078"/>
    <lineage>
        <taxon>Bacteria</taxon>
        <taxon>Pseudomonadati</taxon>
        <taxon>Pseudomonadota</taxon>
        <taxon>Alphaproteobacteria</taxon>
        <taxon>Hyphomicrobiales</taxon>
        <taxon>Aurantimonadaceae</taxon>
        <taxon>Aureimonas</taxon>
    </lineage>
</organism>
<dbReference type="Proteomes" id="UP000531216">
    <property type="component" value="Unassembled WGS sequence"/>
</dbReference>
<dbReference type="EC" id="2.7.1.148" evidence="2"/>
<dbReference type="GO" id="GO:0050515">
    <property type="term" value="F:4-(cytidine 5'-diphospho)-2-C-methyl-D-erythritol kinase activity"/>
    <property type="evidence" value="ECO:0007669"/>
    <property type="project" value="UniProtKB-EC"/>
</dbReference>
<evidence type="ECO:0000259" key="1">
    <source>
        <dbReference type="PROSITE" id="PS51186"/>
    </source>
</evidence>
<accession>A0A7W6BW26</accession>
<gene>
    <name evidence="2" type="ORF">GGR05_003581</name>
</gene>
<dbReference type="Gene3D" id="3.40.630.30">
    <property type="match status" value="1"/>
</dbReference>